<dbReference type="PROSITE" id="PS51384">
    <property type="entry name" value="FAD_FR"/>
    <property type="match status" value="1"/>
</dbReference>
<evidence type="ECO:0000259" key="11">
    <source>
        <dbReference type="PROSITE" id="PS51384"/>
    </source>
</evidence>
<feature type="binding site" evidence="8">
    <location>
        <position position="250"/>
    </location>
    <ligand>
        <name>FAD</name>
        <dbReference type="ChEBI" id="CHEBI:57692"/>
    </ligand>
</feature>
<dbReference type="SUPFAM" id="SSF52343">
    <property type="entry name" value="Ferredoxin reductase-like, C-terminal NADP-linked domain"/>
    <property type="match status" value="1"/>
</dbReference>
<feature type="non-terminal residue" evidence="12">
    <location>
        <position position="1"/>
    </location>
</feature>
<gene>
    <name evidence="12" type="ORF">S7711_05924</name>
</gene>
<feature type="region of interest" description="Disordered" evidence="9">
    <location>
        <begin position="1"/>
        <end position="63"/>
    </location>
</feature>
<evidence type="ECO:0000256" key="3">
    <source>
        <dbReference type="ARBA" id="ARBA00006105"/>
    </source>
</evidence>
<dbReference type="InterPro" id="IPR001199">
    <property type="entry name" value="Cyt_B5-like_heme/steroid-bd"/>
</dbReference>
<dbReference type="PANTHER" id="PTHR19370:SF185">
    <property type="entry name" value="NADH-CYTOCHROME B5 REDUCTASE"/>
    <property type="match status" value="1"/>
</dbReference>
<dbReference type="GO" id="GO:0016491">
    <property type="term" value="F:oxidoreductase activity"/>
    <property type="evidence" value="ECO:0007669"/>
    <property type="project" value="UniProtKB-KW"/>
</dbReference>
<sequence>SVSDHCHHSGKAKGSTCDEQDFRHPVEPATSEDGWMKPSRENQMEAEKREANAPKKQFTREEIEKHDAEKDCWIVVDGKVYDATSVMSWHPGGKTPIMTHAGRVRQETTTESTSIHNDFAYEKLKECLLGTVSKKAANFIKENAQRQAAEQAAASKHGSSATLQKHRWFPAKLFARESLSNNTRLYSFQLPDNRAVLGSSTCKHIQLGFHMLDSMVAITAHDGNPQDGDGTFEVVVETYFPTDEQPGGAMSNILDYMPIGEDLEVRGPAGDIGYQDNGKFLIDGKEHTLHRISLVVGGSGVTLGYAPMARVGMSQKSDVELRVIDGNKTEGDILMRSEMEKLQEQSGSKIRVTHVLSHPSDD</sequence>
<feature type="binding site" evidence="8">
    <location>
        <position position="302"/>
    </location>
    <ligand>
        <name>FAD</name>
        <dbReference type="ChEBI" id="CHEBI:57692"/>
    </ligand>
</feature>
<evidence type="ECO:0000256" key="4">
    <source>
        <dbReference type="ARBA" id="ARBA00022630"/>
    </source>
</evidence>
<comment type="similarity">
    <text evidence="3">Belongs to the flavoprotein pyridine nucleotide cytochrome reductase family.</text>
</comment>
<dbReference type="InterPro" id="IPR039261">
    <property type="entry name" value="FNR_nucleotide-bd"/>
</dbReference>
<dbReference type="CDD" id="cd06183">
    <property type="entry name" value="cyt_b5_reduct_like"/>
    <property type="match status" value="1"/>
</dbReference>
<dbReference type="SUPFAM" id="SSF63380">
    <property type="entry name" value="Riboflavin synthase domain-like"/>
    <property type="match status" value="1"/>
</dbReference>
<dbReference type="PANTHER" id="PTHR19370">
    <property type="entry name" value="NADH-CYTOCHROME B5 REDUCTASE"/>
    <property type="match status" value="1"/>
</dbReference>
<evidence type="ECO:0000256" key="5">
    <source>
        <dbReference type="ARBA" id="ARBA00022827"/>
    </source>
</evidence>
<proteinExistence type="inferred from homology"/>
<comment type="subcellular location">
    <subcellularLocation>
        <location evidence="2">Membrane</location>
    </subcellularLocation>
</comment>
<protein>
    <recommendedName>
        <fullName evidence="14">Cytochrome b5 heme-binding domain-containing protein</fullName>
    </recommendedName>
</protein>
<feature type="compositionally biased region" description="Basic and acidic residues" evidence="9">
    <location>
        <begin position="34"/>
        <end position="63"/>
    </location>
</feature>
<comment type="cofactor">
    <cofactor evidence="1 8">
        <name>FAD</name>
        <dbReference type="ChEBI" id="CHEBI:57692"/>
    </cofactor>
</comment>
<dbReference type="OrthoDB" id="432685at2759"/>
<evidence type="ECO:0000256" key="7">
    <source>
        <dbReference type="ARBA" id="ARBA00023136"/>
    </source>
</evidence>
<keyword evidence="5 8" id="KW-0274">FAD</keyword>
<evidence type="ECO:0000313" key="12">
    <source>
        <dbReference type="EMBL" id="KEY71333.1"/>
    </source>
</evidence>
<evidence type="ECO:0000256" key="2">
    <source>
        <dbReference type="ARBA" id="ARBA00004370"/>
    </source>
</evidence>
<dbReference type="InterPro" id="IPR008333">
    <property type="entry name" value="Cbr1-like_FAD-bd_dom"/>
</dbReference>
<dbReference type="InterPro" id="IPR001433">
    <property type="entry name" value="OxRdtase_FAD/NAD-bd"/>
</dbReference>
<feature type="domain" description="Cytochrome b5 heme-binding" evidence="10">
    <location>
        <begin position="55"/>
        <end position="133"/>
    </location>
</feature>
<dbReference type="HOGENOM" id="CLU_003827_0_0_1"/>
<accession>A0A084B1A4</accession>
<dbReference type="InterPro" id="IPR017938">
    <property type="entry name" value="Riboflavin_synthase-like_b-brl"/>
</dbReference>
<dbReference type="SMART" id="SM01117">
    <property type="entry name" value="Cyt-b5"/>
    <property type="match status" value="1"/>
</dbReference>
<evidence type="ECO:0000259" key="10">
    <source>
        <dbReference type="PROSITE" id="PS50255"/>
    </source>
</evidence>
<dbReference type="Gene3D" id="3.10.120.10">
    <property type="entry name" value="Cytochrome b5-like heme/steroid binding domain"/>
    <property type="match status" value="1"/>
</dbReference>
<keyword evidence="13" id="KW-1185">Reference proteome</keyword>
<keyword evidence="4 8" id="KW-0285">Flavoprotein</keyword>
<dbReference type="Gene3D" id="3.40.50.80">
    <property type="entry name" value="Nucleotide-binding domain of ferredoxin-NADP reductase (FNR) module"/>
    <property type="match status" value="1"/>
</dbReference>
<dbReference type="Pfam" id="PF00970">
    <property type="entry name" value="FAD_binding_6"/>
    <property type="match status" value="1"/>
</dbReference>
<dbReference type="EMBL" id="KL648331">
    <property type="protein sequence ID" value="KEY71333.1"/>
    <property type="molecule type" value="Genomic_DNA"/>
</dbReference>
<dbReference type="Pfam" id="PF00173">
    <property type="entry name" value="Cyt-b5"/>
    <property type="match status" value="1"/>
</dbReference>
<dbReference type="InterPro" id="IPR001834">
    <property type="entry name" value="CBR-like"/>
</dbReference>
<dbReference type="GO" id="GO:0016020">
    <property type="term" value="C:membrane"/>
    <property type="evidence" value="ECO:0007669"/>
    <property type="project" value="UniProtKB-SubCell"/>
</dbReference>
<dbReference type="Proteomes" id="UP000028045">
    <property type="component" value="Unassembled WGS sequence"/>
</dbReference>
<evidence type="ECO:0008006" key="14">
    <source>
        <dbReference type="Google" id="ProtNLM"/>
    </source>
</evidence>
<dbReference type="Pfam" id="PF00175">
    <property type="entry name" value="NAD_binding_1"/>
    <property type="match status" value="1"/>
</dbReference>
<feature type="binding site" evidence="8">
    <location>
        <position position="235"/>
    </location>
    <ligand>
        <name>FAD</name>
        <dbReference type="ChEBI" id="CHEBI:57692"/>
    </ligand>
</feature>
<evidence type="ECO:0000256" key="1">
    <source>
        <dbReference type="ARBA" id="ARBA00001974"/>
    </source>
</evidence>
<keyword evidence="6" id="KW-0560">Oxidoreductase</keyword>
<organism evidence="12 13">
    <name type="scientific">Stachybotrys chartarum (strain CBS 109288 / IBT 7711)</name>
    <name type="common">Toxic black mold</name>
    <name type="synonym">Stilbospora chartarum</name>
    <dbReference type="NCBI Taxonomy" id="1280523"/>
    <lineage>
        <taxon>Eukaryota</taxon>
        <taxon>Fungi</taxon>
        <taxon>Dikarya</taxon>
        <taxon>Ascomycota</taxon>
        <taxon>Pezizomycotina</taxon>
        <taxon>Sordariomycetes</taxon>
        <taxon>Hypocreomycetidae</taxon>
        <taxon>Hypocreales</taxon>
        <taxon>Stachybotryaceae</taxon>
        <taxon>Stachybotrys</taxon>
    </lineage>
</organism>
<dbReference type="SUPFAM" id="SSF55856">
    <property type="entry name" value="Cytochrome b5-like heme/steroid binding domain"/>
    <property type="match status" value="1"/>
</dbReference>
<dbReference type="GO" id="GO:0071949">
    <property type="term" value="F:FAD binding"/>
    <property type="evidence" value="ECO:0007669"/>
    <property type="project" value="TreeGrafter"/>
</dbReference>
<dbReference type="InterPro" id="IPR017927">
    <property type="entry name" value="FAD-bd_FR_type"/>
</dbReference>
<evidence type="ECO:0000256" key="6">
    <source>
        <dbReference type="ARBA" id="ARBA00023002"/>
    </source>
</evidence>
<evidence type="ECO:0000313" key="13">
    <source>
        <dbReference type="Proteomes" id="UP000028045"/>
    </source>
</evidence>
<feature type="domain" description="FAD-binding FR-type" evidence="11">
    <location>
        <begin position="166"/>
        <end position="275"/>
    </location>
</feature>
<reference evidence="12 13" key="1">
    <citation type="journal article" date="2014" name="BMC Genomics">
        <title>Comparative genome sequencing reveals chemotype-specific gene clusters in the toxigenic black mold Stachybotrys.</title>
        <authorList>
            <person name="Semeiks J."/>
            <person name="Borek D."/>
            <person name="Otwinowski Z."/>
            <person name="Grishin N.V."/>
        </authorList>
    </citation>
    <scope>NUCLEOTIDE SEQUENCE [LARGE SCALE GENOMIC DNA]</scope>
    <source>
        <strain evidence="13">CBS 109288 / IBT 7711</strain>
    </source>
</reference>
<feature type="binding site" evidence="8">
    <location>
        <position position="240"/>
    </location>
    <ligand>
        <name>FAD</name>
        <dbReference type="ChEBI" id="CHEBI:57692"/>
    </ligand>
</feature>
<evidence type="ECO:0000256" key="8">
    <source>
        <dbReference type="PIRSR" id="PIRSR601834-1"/>
    </source>
</evidence>
<name>A0A084B1A4_STACB</name>
<dbReference type="AlphaFoldDB" id="A0A084B1A4"/>
<feature type="binding site" evidence="8">
    <location>
        <position position="251"/>
    </location>
    <ligand>
        <name>FAD</name>
        <dbReference type="ChEBI" id="CHEBI:57692"/>
    </ligand>
</feature>
<keyword evidence="7" id="KW-0472">Membrane</keyword>
<dbReference type="Gene3D" id="2.40.30.10">
    <property type="entry name" value="Translation factors"/>
    <property type="match status" value="1"/>
</dbReference>
<evidence type="ECO:0000256" key="9">
    <source>
        <dbReference type="SAM" id="MobiDB-lite"/>
    </source>
</evidence>
<dbReference type="InterPro" id="IPR036400">
    <property type="entry name" value="Cyt_B5-like_heme/steroid_sf"/>
</dbReference>
<dbReference type="PRINTS" id="PR00406">
    <property type="entry name" value="CYTB5RDTASE"/>
</dbReference>
<dbReference type="PROSITE" id="PS50255">
    <property type="entry name" value="CYTOCHROME_B5_2"/>
    <property type="match status" value="1"/>
</dbReference>